<dbReference type="PANTHER" id="PTHR12603">
    <property type="entry name" value="CCR4-NOT TRANSCRIPTION COMPLEX RELATED"/>
    <property type="match status" value="1"/>
</dbReference>
<feature type="zinc finger region" description="C3H1-type" evidence="26">
    <location>
        <begin position="190"/>
        <end position="217"/>
    </location>
</feature>
<feature type="compositionally biased region" description="Low complexity" evidence="27">
    <location>
        <begin position="759"/>
        <end position="774"/>
    </location>
</feature>
<evidence type="ECO:0000256" key="2">
    <source>
        <dbReference type="ARBA" id="ARBA00004123"/>
    </source>
</evidence>
<dbReference type="Gene3D" id="3.30.40.10">
    <property type="entry name" value="Zinc/RING finger domain, C3HC4 (zinc finger)"/>
    <property type="match status" value="1"/>
</dbReference>
<dbReference type="Proteomes" id="UP001154078">
    <property type="component" value="Chromosome 10"/>
</dbReference>
<evidence type="ECO:0000256" key="9">
    <source>
        <dbReference type="ARBA" id="ARBA00022679"/>
    </source>
</evidence>
<dbReference type="SMART" id="SM00361">
    <property type="entry name" value="RRM_1"/>
    <property type="match status" value="1"/>
</dbReference>
<feature type="region of interest" description="Disordered" evidence="27">
    <location>
        <begin position="749"/>
        <end position="792"/>
    </location>
</feature>
<feature type="compositionally biased region" description="Polar residues" evidence="27">
    <location>
        <begin position="817"/>
        <end position="829"/>
    </location>
</feature>
<evidence type="ECO:0000259" key="28">
    <source>
        <dbReference type="PROSITE" id="PS50089"/>
    </source>
</evidence>
<dbReference type="PANTHER" id="PTHR12603:SF0">
    <property type="entry name" value="CCR4-NOT TRANSCRIPTION COMPLEX SUBUNIT 4"/>
    <property type="match status" value="1"/>
</dbReference>
<evidence type="ECO:0000256" key="25">
    <source>
        <dbReference type="PROSITE-ProRule" id="PRU00176"/>
    </source>
</evidence>
<evidence type="ECO:0000256" key="20">
    <source>
        <dbReference type="ARBA" id="ARBA00071435"/>
    </source>
</evidence>
<keyword evidence="13 26" id="KW-0862">Zinc</keyword>
<feature type="compositionally biased region" description="Basic and acidic residues" evidence="27">
    <location>
        <begin position="336"/>
        <end position="361"/>
    </location>
</feature>
<dbReference type="AlphaFoldDB" id="A0A9P0FB91"/>
<dbReference type="PROSITE" id="PS50089">
    <property type="entry name" value="ZF_RING_2"/>
    <property type="match status" value="1"/>
</dbReference>
<dbReference type="Gene3D" id="3.30.70.330">
    <property type="match status" value="1"/>
</dbReference>
<dbReference type="InterPro" id="IPR039780">
    <property type="entry name" value="Mot2"/>
</dbReference>
<evidence type="ECO:0000256" key="6">
    <source>
        <dbReference type="ARBA" id="ARBA00022481"/>
    </source>
</evidence>
<feature type="compositionally biased region" description="Polar residues" evidence="27">
    <location>
        <begin position="950"/>
        <end position="959"/>
    </location>
</feature>
<name>A0A9P0FB91_BRAAE</name>
<dbReference type="SUPFAM" id="SSF54928">
    <property type="entry name" value="RNA-binding domain, RBD"/>
    <property type="match status" value="1"/>
</dbReference>
<organism evidence="31 32">
    <name type="scientific">Brassicogethes aeneus</name>
    <name type="common">Rape pollen beetle</name>
    <name type="synonym">Meligethes aeneus</name>
    <dbReference type="NCBI Taxonomy" id="1431903"/>
    <lineage>
        <taxon>Eukaryota</taxon>
        <taxon>Metazoa</taxon>
        <taxon>Ecdysozoa</taxon>
        <taxon>Arthropoda</taxon>
        <taxon>Hexapoda</taxon>
        <taxon>Insecta</taxon>
        <taxon>Pterygota</taxon>
        <taxon>Neoptera</taxon>
        <taxon>Endopterygota</taxon>
        <taxon>Coleoptera</taxon>
        <taxon>Polyphaga</taxon>
        <taxon>Cucujiformia</taxon>
        <taxon>Nitidulidae</taxon>
        <taxon>Meligethinae</taxon>
        <taxon>Brassicogethes</taxon>
    </lineage>
</organism>
<accession>A0A9P0FB91</accession>
<reference evidence="31" key="1">
    <citation type="submission" date="2021-12" db="EMBL/GenBank/DDBJ databases">
        <authorList>
            <person name="King R."/>
        </authorList>
    </citation>
    <scope>NUCLEOTIDE SEQUENCE</scope>
</reference>
<feature type="region of interest" description="Disordered" evidence="27">
    <location>
        <begin position="637"/>
        <end position="662"/>
    </location>
</feature>
<feature type="compositionally biased region" description="Polar residues" evidence="27">
    <location>
        <begin position="281"/>
        <end position="292"/>
    </location>
</feature>
<dbReference type="FunFam" id="3.30.40.10:FF:000006">
    <property type="entry name" value="CCR4-NOT transcription complex subunit 4"/>
    <property type="match status" value="1"/>
</dbReference>
<evidence type="ECO:0000313" key="32">
    <source>
        <dbReference type="Proteomes" id="UP001154078"/>
    </source>
</evidence>
<feature type="compositionally biased region" description="Low complexity" evidence="27">
    <location>
        <begin position="293"/>
        <end position="327"/>
    </location>
</feature>
<comment type="pathway">
    <text evidence="4">Protein modification; protein ubiquitination.</text>
</comment>
<keyword evidence="8" id="KW-0597">Phosphoprotein</keyword>
<keyword evidence="6" id="KW-0488">Methylation</keyword>
<feature type="compositionally biased region" description="Acidic residues" evidence="27">
    <location>
        <begin position="508"/>
        <end position="518"/>
    </location>
</feature>
<keyword evidence="12" id="KW-0833">Ubl conjugation pathway</keyword>
<dbReference type="GO" id="GO:0008270">
    <property type="term" value="F:zinc ion binding"/>
    <property type="evidence" value="ECO:0007669"/>
    <property type="project" value="UniProtKB-KW"/>
</dbReference>
<evidence type="ECO:0000256" key="13">
    <source>
        <dbReference type="ARBA" id="ARBA00022833"/>
    </source>
</evidence>
<keyword evidence="14" id="KW-0832">Ubl conjugation</keyword>
<feature type="region of interest" description="Disordered" evidence="27">
    <location>
        <begin position="506"/>
        <end position="529"/>
    </location>
</feature>
<dbReference type="GO" id="GO:0005634">
    <property type="term" value="C:nucleus"/>
    <property type="evidence" value="ECO:0007669"/>
    <property type="project" value="UniProtKB-SubCell"/>
</dbReference>
<dbReference type="FunFam" id="3.30.70.330:FF:000044">
    <property type="entry name" value="Putative ccr4-not transcription complex subunit 4"/>
    <property type="match status" value="1"/>
</dbReference>
<keyword evidence="7" id="KW-0963">Cytoplasm</keyword>
<dbReference type="EC" id="2.3.2.27" evidence="5"/>
<feature type="domain" description="RING-type" evidence="28">
    <location>
        <begin position="14"/>
        <end position="57"/>
    </location>
</feature>
<feature type="compositionally biased region" description="Polar residues" evidence="27">
    <location>
        <begin position="390"/>
        <end position="408"/>
    </location>
</feature>
<evidence type="ECO:0000259" key="30">
    <source>
        <dbReference type="PROSITE" id="PS50103"/>
    </source>
</evidence>
<feature type="compositionally biased region" description="Polar residues" evidence="27">
    <location>
        <begin position="994"/>
        <end position="1014"/>
    </location>
</feature>
<dbReference type="GO" id="GO:0061630">
    <property type="term" value="F:ubiquitin protein ligase activity"/>
    <property type="evidence" value="ECO:0007669"/>
    <property type="project" value="UniProtKB-EC"/>
</dbReference>
<evidence type="ECO:0000256" key="5">
    <source>
        <dbReference type="ARBA" id="ARBA00012483"/>
    </source>
</evidence>
<evidence type="ECO:0000256" key="11">
    <source>
        <dbReference type="ARBA" id="ARBA00022771"/>
    </source>
</evidence>
<proteinExistence type="predicted"/>
<evidence type="ECO:0000256" key="3">
    <source>
        <dbReference type="ARBA" id="ARBA00004496"/>
    </source>
</evidence>
<dbReference type="CDD" id="cd16618">
    <property type="entry name" value="mRING-HC-C4C4_CNOT4"/>
    <property type="match status" value="1"/>
</dbReference>
<evidence type="ECO:0000256" key="1">
    <source>
        <dbReference type="ARBA" id="ARBA00000900"/>
    </source>
</evidence>
<keyword evidence="11 26" id="KW-0863">Zinc-finger</keyword>
<evidence type="ECO:0000256" key="27">
    <source>
        <dbReference type="SAM" id="MobiDB-lite"/>
    </source>
</evidence>
<keyword evidence="32" id="KW-1185">Reference proteome</keyword>
<dbReference type="InterPro" id="IPR012677">
    <property type="entry name" value="Nucleotide-bd_a/b_plait_sf"/>
</dbReference>
<dbReference type="GO" id="GO:0016567">
    <property type="term" value="P:protein ubiquitination"/>
    <property type="evidence" value="ECO:0007669"/>
    <property type="project" value="TreeGrafter"/>
</dbReference>
<feature type="region of interest" description="Disordered" evidence="27">
    <location>
        <begin position="426"/>
        <end position="445"/>
    </location>
</feature>
<comment type="function">
    <text evidence="18">Has E3 ubiquitin ligase activity, promoting ubiquitination and degradation of target proteins. Involved in activation of the JAK/STAT pathway. Catalyzes ubiquitination of methylated RBM15. Plays a role in quality control of translation of mitochondrial outer membrane-localized mRNA. As part of the PINK1-regulated signaling, upon mitochondria damage, ubiquitinates ABCE1 and thereby recruits autophagy receptors to the mitochondrial outer membrane to initiate mitophagy.</text>
</comment>
<dbReference type="InterPro" id="IPR000571">
    <property type="entry name" value="Znf_CCCH"/>
</dbReference>
<evidence type="ECO:0000256" key="21">
    <source>
        <dbReference type="ARBA" id="ARBA00075062"/>
    </source>
</evidence>
<dbReference type="GO" id="GO:0030014">
    <property type="term" value="C:CCR4-NOT complex"/>
    <property type="evidence" value="ECO:0007669"/>
    <property type="project" value="InterPro"/>
</dbReference>
<dbReference type="PROSITE" id="PS50102">
    <property type="entry name" value="RRM"/>
    <property type="match status" value="1"/>
</dbReference>
<dbReference type="InterPro" id="IPR000504">
    <property type="entry name" value="RRM_dom"/>
</dbReference>
<feature type="region of interest" description="Disordered" evidence="27">
    <location>
        <begin position="275"/>
        <end position="361"/>
    </location>
</feature>
<keyword evidence="10 26" id="KW-0479">Metal-binding</keyword>
<dbReference type="OrthoDB" id="1923159at2759"/>
<comment type="subunit">
    <text evidence="19">Interacts with CNOT1 via its C-terminus but does not stably associate with the CCR4-NOT complex. Interacts (via RING domain) with UBE2D2. Interacts with ABCE1, PINK1 and PELO.</text>
</comment>
<evidence type="ECO:0000256" key="19">
    <source>
        <dbReference type="ARBA" id="ARBA00062432"/>
    </source>
</evidence>
<keyword evidence="16" id="KW-0175">Coiled coil</keyword>
<dbReference type="PROSITE" id="PS50103">
    <property type="entry name" value="ZF_C3H1"/>
    <property type="match status" value="1"/>
</dbReference>
<sequence length="1014" mass="112584">MSVLNQSGEEQQECPLCMEPLEVDDLNFYPCTCGYQICRFCWHRIRTDENGLCPACRKAYSENPADFIPLSQEQVAKLKADKRQRDQQRKAKLSESRKHLASVRVVQRNLVFVVGLPVRLADAEILRRHEYFGKFGKIHKVVINQSTSYAGSQGPSASAYVTYMKSDDALRAIQNVNNITIDGRQIKSSLGTTKYCSHFMKNQPCPKPDCMYLHDFGDPEASFTKEQMHAGKHQEYEKKLHDQLTAKAAVTQNNNNAALNGANTTVNVAADKEKDAKVAGNGTSSKGSTKEITSTAGSGGTTQQTTGSNNSSTNNNNNTNNTSNGTNKENWPQLNVEKEKKDKEKSSKKSKTKSTEKSKEKKDVICNVKNLVDSKLETNNIIEDKLEVNMSKSPSSEDSDNGSTSPELSQTPPQQIQHLQHLHNLQQQIQQQSAPQQLTQQNLQQHTSNNLQQQLPMLLQQHMHNAHAQQQQLNKLHQHQRHLLDDNSSFFSSSNSFAKLVETPDRLNDEDDNLDGDEISSPHQHHDILTDSLPNINTTEDWAAAFGFPRQQAAQQQPAQQQRLPHHLQMQQEHLLLLGGEDKRAGDKLDGFGGNGGFGVDQLQPDGNGFGKSFIDIAYNDFLVDMLNKTNCFGGGGGSSFKQQEPPQQPPPQLNGGGGMNGLDQNLSKFFMDFHKNSAAAAAQQQQQQKESSAFAPLNGLQNNYYQAEKIMLLQQKQIEEQFLNISINNKAFGSPTSAYQNGGLGHYLNGDVAPPHPAQQAQGGSGAANAQHNFGMPPHLYGHKPSHNSQQINREDELDFDPIQETQKAFAEMMANEQQPPQLKTQQARGAPNGGYLPPPPPGFVQPGNTHMNSFGSKILPFLNMSNNSSQIPNSSTQQQNGWPSNFNSPPHQQMPQHKNVSNACNDWKVLDPAILTSSRHFPLAANMPQQQQHSHLYNGAQQQQQQQNGNRNFDFNNTAFSNFASQLQTQPSYSNNYSHISQPNLNWFGGEINTSISSPPGFRNQATKQQEC</sequence>
<dbReference type="InterPro" id="IPR034261">
    <property type="entry name" value="CNOT4_RRM"/>
</dbReference>
<evidence type="ECO:0000256" key="10">
    <source>
        <dbReference type="ARBA" id="ARBA00022723"/>
    </source>
</evidence>
<dbReference type="InterPro" id="IPR035979">
    <property type="entry name" value="RBD_domain_sf"/>
</dbReference>
<feature type="region of interest" description="Disordered" evidence="27">
    <location>
        <begin position="385"/>
        <end position="416"/>
    </location>
</feature>
<dbReference type="EMBL" id="OV121141">
    <property type="protein sequence ID" value="CAH0548687.1"/>
    <property type="molecule type" value="Genomic_DNA"/>
</dbReference>
<feature type="domain" description="C3H1-type" evidence="30">
    <location>
        <begin position="190"/>
        <end position="217"/>
    </location>
</feature>
<evidence type="ECO:0000256" key="4">
    <source>
        <dbReference type="ARBA" id="ARBA00004906"/>
    </source>
</evidence>
<dbReference type="Pfam" id="PF00076">
    <property type="entry name" value="RRM_1"/>
    <property type="match status" value="1"/>
</dbReference>
<evidence type="ECO:0000256" key="14">
    <source>
        <dbReference type="ARBA" id="ARBA00022843"/>
    </source>
</evidence>
<evidence type="ECO:0000313" key="31">
    <source>
        <dbReference type="EMBL" id="CAH0548687.1"/>
    </source>
</evidence>
<evidence type="ECO:0000256" key="18">
    <source>
        <dbReference type="ARBA" id="ARBA00057081"/>
    </source>
</evidence>
<evidence type="ECO:0000256" key="16">
    <source>
        <dbReference type="ARBA" id="ARBA00023054"/>
    </source>
</evidence>
<keyword evidence="9" id="KW-0808">Transferase</keyword>
<keyword evidence="17" id="KW-0539">Nucleus</keyword>
<feature type="region of interest" description="Disordered" evidence="27">
    <location>
        <begin position="866"/>
        <end position="901"/>
    </location>
</feature>
<dbReference type="InterPro" id="IPR003954">
    <property type="entry name" value="RRM_euk-type"/>
</dbReference>
<evidence type="ECO:0000256" key="7">
    <source>
        <dbReference type="ARBA" id="ARBA00022490"/>
    </source>
</evidence>
<evidence type="ECO:0000256" key="15">
    <source>
        <dbReference type="ARBA" id="ARBA00022884"/>
    </source>
</evidence>
<dbReference type="SUPFAM" id="SSF57850">
    <property type="entry name" value="RING/U-box"/>
    <property type="match status" value="1"/>
</dbReference>
<feature type="region of interest" description="Disordered" evidence="27">
    <location>
        <begin position="993"/>
        <end position="1014"/>
    </location>
</feature>
<evidence type="ECO:0000256" key="12">
    <source>
        <dbReference type="ARBA" id="ARBA00022786"/>
    </source>
</evidence>
<evidence type="ECO:0000256" key="23">
    <source>
        <dbReference type="ARBA" id="ARBA00083547"/>
    </source>
</evidence>
<dbReference type="GO" id="GO:0005829">
    <property type="term" value="C:cytosol"/>
    <property type="evidence" value="ECO:0007669"/>
    <property type="project" value="UniProtKB-ARBA"/>
</dbReference>
<evidence type="ECO:0000259" key="29">
    <source>
        <dbReference type="PROSITE" id="PS50102"/>
    </source>
</evidence>
<feature type="region of interest" description="Disordered" evidence="27">
    <location>
        <begin position="930"/>
        <end position="959"/>
    </location>
</feature>
<feature type="region of interest" description="Disordered" evidence="27">
    <location>
        <begin position="817"/>
        <end position="838"/>
    </location>
</feature>
<feature type="domain" description="RRM" evidence="29">
    <location>
        <begin position="109"/>
        <end position="193"/>
    </location>
</feature>
<evidence type="ECO:0000256" key="26">
    <source>
        <dbReference type="PROSITE-ProRule" id="PRU00723"/>
    </source>
</evidence>
<evidence type="ECO:0000256" key="8">
    <source>
        <dbReference type="ARBA" id="ARBA00022553"/>
    </source>
</evidence>
<evidence type="ECO:0000256" key="17">
    <source>
        <dbReference type="ARBA" id="ARBA00023242"/>
    </source>
</evidence>
<dbReference type="InterPro" id="IPR039515">
    <property type="entry name" value="NOT4_mRING-HC-C4C4"/>
</dbReference>
<dbReference type="InterPro" id="IPR001841">
    <property type="entry name" value="Znf_RING"/>
</dbReference>
<evidence type="ECO:0000256" key="24">
    <source>
        <dbReference type="ARBA" id="ARBA00083942"/>
    </source>
</evidence>
<protein>
    <recommendedName>
        <fullName evidence="20">CCR4-NOT transcription complex subunit 4</fullName>
        <ecNumber evidence="5">2.3.2.27</ecNumber>
    </recommendedName>
    <alternativeName>
        <fullName evidence="23">CCR4-associated factor 4</fullName>
    </alternativeName>
    <alternativeName>
        <fullName evidence="24">E3 ubiquitin-protein ligase CNOT4</fullName>
    </alternativeName>
    <alternativeName>
        <fullName evidence="21">Potential transcriptional repressor NOT4Hp</fullName>
    </alternativeName>
    <alternativeName>
        <fullName evidence="22">RING-type E3 ubiquitin transferase CNOT4</fullName>
    </alternativeName>
</protein>
<dbReference type="GO" id="GO:0003723">
    <property type="term" value="F:RNA binding"/>
    <property type="evidence" value="ECO:0007669"/>
    <property type="project" value="UniProtKB-UniRule"/>
</dbReference>
<evidence type="ECO:0000256" key="22">
    <source>
        <dbReference type="ARBA" id="ARBA00077837"/>
    </source>
</evidence>
<comment type="catalytic activity">
    <reaction evidence="1">
        <text>S-ubiquitinyl-[E2 ubiquitin-conjugating enzyme]-L-cysteine + [acceptor protein]-L-lysine = [E2 ubiquitin-conjugating enzyme]-L-cysteine + N(6)-ubiquitinyl-[acceptor protein]-L-lysine.</text>
        <dbReference type="EC" id="2.3.2.27"/>
    </reaction>
</comment>
<dbReference type="CDD" id="cd12438">
    <property type="entry name" value="RRM_CNOT4"/>
    <property type="match status" value="1"/>
</dbReference>
<comment type="subcellular location">
    <subcellularLocation>
        <location evidence="3">Cytoplasm</location>
    </subcellularLocation>
    <subcellularLocation>
        <location evidence="2">Nucleus</location>
    </subcellularLocation>
</comment>
<dbReference type="InterPro" id="IPR013083">
    <property type="entry name" value="Znf_RING/FYVE/PHD"/>
</dbReference>
<dbReference type="Pfam" id="PF14570">
    <property type="entry name" value="zf-RING_4"/>
    <property type="match status" value="1"/>
</dbReference>
<gene>
    <name evidence="31" type="ORF">MELIAE_LOCUS2108</name>
</gene>
<keyword evidence="15 25" id="KW-0694">RNA-binding</keyword>